<evidence type="ECO:0008006" key="10">
    <source>
        <dbReference type="Google" id="ProtNLM"/>
    </source>
</evidence>
<dbReference type="PROSITE" id="PS51257">
    <property type="entry name" value="PROKAR_LIPOPROTEIN"/>
    <property type="match status" value="1"/>
</dbReference>
<dbReference type="AlphaFoldDB" id="A0A388KE71"/>
<keyword evidence="6" id="KW-0472">Membrane</keyword>
<dbReference type="Pfam" id="PF02415">
    <property type="entry name" value="Chlam_PMP"/>
    <property type="match status" value="1"/>
</dbReference>
<dbReference type="PANTHER" id="PTHR11319">
    <property type="entry name" value="G PROTEIN-COUPLED RECEPTOR-RELATED"/>
    <property type="match status" value="1"/>
</dbReference>
<sequence length="344" mass="35605">MARRGFAAPAQRFALLAAVQVALVLLALGYGCQMASARRVTAEQRLAAAINSTAKATRPVAVTITEDIVLTRSLPLILGPIVIKGGCGRRKCVVDGAGKYGIFQAYALPPLCSVTIENLILRNAAQGAVYSKCDLKLRRVDFTQNKGASAAEVGHGQASWHIEDCLFEKNSASGAGGALYVGAAGRGRVVRTTFRSNRAGQDGGAVYVYGQMTGSYVFDRVTLDSNTAGKSGGGLFVVGIASGAPKVFVSGCKFSKNVATGGPGGALALSASVDARICHTSIAGGRNAAKGGKGNDVALLDGNYHPQMTVSFCPRKPSGLSLFVTRVPKLPIVSQNCRVCALPQ</sequence>
<keyword evidence="4" id="KW-0964">Secreted</keyword>
<evidence type="ECO:0000256" key="7">
    <source>
        <dbReference type="ARBA" id="ARBA00023237"/>
    </source>
</evidence>
<protein>
    <recommendedName>
        <fullName evidence="10">Right handed beta helix domain-containing protein</fullName>
    </recommendedName>
</protein>
<dbReference type="PANTHER" id="PTHR11319:SF35">
    <property type="entry name" value="OUTER MEMBRANE PROTEIN PMPC-RELATED"/>
    <property type="match status" value="1"/>
</dbReference>
<evidence type="ECO:0000313" key="8">
    <source>
        <dbReference type="EMBL" id="GBG68354.1"/>
    </source>
</evidence>
<dbReference type="NCBIfam" id="TIGR01376">
    <property type="entry name" value="POMP_repeat"/>
    <property type="match status" value="1"/>
</dbReference>
<comment type="subcellular location">
    <subcellularLocation>
        <location evidence="1">Cell envelope</location>
    </subcellularLocation>
    <subcellularLocation>
        <location evidence="2">Cell outer membrane</location>
    </subcellularLocation>
    <subcellularLocation>
        <location evidence="3">Secreted</location>
    </subcellularLocation>
</comment>
<evidence type="ECO:0000256" key="1">
    <source>
        <dbReference type="ARBA" id="ARBA00004196"/>
    </source>
</evidence>
<dbReference type="GO" id="GO:0005576">
    <property type="term" value="C:extracellular region"/>
    <property type="evidence" value="ECO:0007669"/>
    <property type="project" value="UniProtKB-SubCell"/>
</dbReference>
<evidence type="ECO:0000256" key="5">
    <source>
        <dbReference type="ARBA" id="ARBA00022729"/>
    </source>
</evidence>
<dbReference type="Gene3D" id="2.160.20.10">
    <property type="entry name" value="Single-stranded right-handed beta-helix, Pectin lyase-like"/>
    <property type="match status" value="1"/>
</dbReference>
<keyword evidence="9" id="KW-1185">Reference proteome</keyword>
<evidence type="ECO:0000256" key="4">
    <source>
        <dbReference type="ARBA" id="ARBA00022525"/>
    </source>
</evidence>
<reference evidence="8 9" key="1">
    <citation type="journal article" date="2018" name="Cell">
        <title>The Chara Genome: Secondary Complexity and Implications for Plant Terrestrialization.</title>
        <authorList>
            <person name="Nishiyama T."/>
            <person name="Sakayama H."/>
            <person name="Vries J.D."/>
            <person name="Buschmann H."/>
            <person name="Saint-Marcoux D."/>
            <person name="Ullrich K.K."/>
            <person name="Haas F.B."/>
            <person name="Vanderstraeten L."/>
            <person name="Becker D."/>
            <person name="Lang D."/>
            <person name="Vosolsobe S."/>
            <person name="Rombauts S."/>
            <person name="Wilhelmsson P.K.I."/>
            <person name="Janitza P."/>
            <person name="Kern R."/>
            <person name="Heyl A."/>
            <person name="Rumpler F."/>
            <person name="Villalobos L.I.A.C."/>
            <person name="Clay J.M."/>
            <person name="Skokan R."/>
            <person name="Toyoda A."/>
            <person name="Suzuki Y."/>
            <person name="Kagoshima H."/>
            <person name="Schijlen E."/>
            <person name="Tajeshwar N."/>
            <person name="Catarino B."/>
            <person name="Hetherington A.J."/>
            <person name="Saltykova A."/>
            <person name="Bonnot C."/>
            <person name="Breuninger H."/>
            <person name="Symeonidi A."/>
            <person name="Radhakrishnan G.V."/>
            <person name="Van Nieuwerburgh F."/>
            <person name="Deforce D."/>
            <person name="Chang C."/>
            <person name="Karol K.G."/>
            <person name="Hedrich R."/>
            <person name="Ulvskov P."/>
            <person name="Glockner G."/>
            <person name="Delwiche C.F."/>
            <person name="Petrasek J."/>
            <person name="Van de Peer Y."/>
            <person name="Friml J."/>
            <person name="Beilby M."/>
            <person name="Dolan L."/>
            <person name="Kohara Y."/>
            <person name="Sugano S."/>
            <person name="Fujiyama A."/>
            <person name="Delaux P.-M."/>
            <person name="Quint M."/>
            <person name="TheiBen G."/>
            <person name="Hagemann M."/>
            <person name="Harholt J."/>
            <person name="Dunand C."/>
            <person name="Zachgo S."/>
            <person name="Langdale J."/>
            <person name="Maumus F."/>
            <person name="Straeten D.V.D."/>
            <person name="Gould S.B."/>
            <person name="Rensing S.A."/>
        </authorList>
    </citation>
    <scope>NUCLEOTIDE SEQUENCE [LARGE SCALE GENOMIC DNA]</scope>
    <source>
        <strain evidence="8 9">S276</strain>
    </source>
</reference>
<proteinExistence type="predicted"/>
<dbReference type="Gramene" id="GBG68354">
    <property type="protein sequence ID" value="GBG68354"/>
    <property type="gene ID" value="CBR_g2898"/>
</dbReference>
<evidence type="ECO:0000313" key="9">
    <source>
        <dbReference type="Proteomes" id="UP000265515"/>
    </source>
</evidence>
<name>A0A388KE71_CHABU</name>
<gene>
    <name evidence="8" type="ORF">CBR_g2898</name>
</gene>
<comment type="caution">
    <text evidence="8">The sequence shown here is derived from an EMBL/GenBank/DDBJ whole genome shotgun (WGS) entry which is preliminary data.</text>
</comment>
<evidence type="ECO:0000256" key="2">
    <source>
        <dbReference type="ARBA" id="ARBA00004442"/>
    </source>
</evidence>
<keyword evidence="5" id="KW-0732">Signal</keyword>
<accession>A0A388KE71</accession>
<keyword evidence="7" id="KW-0998">Cell outer membrane</keyword>
<evidence type="ECO:0000256" key="3">
    <source>
        <dbReference type="ARBA" id="ARBA00004613"/>
    </source>
</evidence>
<dbReference type="InterPro" id="IPR011050">
    <property type="entry name" value="Pectin_lyase_fold/virulence"/>
</dbReference>
<dbReference type="Proteomes" id="UP000265515">
    <property type="component" value="Unassembled WGS sequence"/>
</dbReference>
<dbReference type="InterPro" id="IPR012334">
    <property type="entry name" value="Pectin_lyas_fold"/>
</dbReference>
<dbReference type="SUPFAM" id="SSF51126">
    <property type="entry name" value="Pectin lyase-like"/>
    <property type="match status" value="1"/>
</dbReference>
<organism evidence="8 9">
    <name type="scientific">Chara braunii</name>
    <name type="common">Braun's stonewort</name>
    <dbReference type="NCBI Taxonomy" id="69332"/>
    <lineage>
        <taxon>Eukaryota</taxon>
        <taxon>Viridiplantae</taxon>
        <taxon>Streptophyta</taxon>
        <taxon>Charophyceae</taxon>
        <taxon>Charales</taxon>
        <taxon>Characeae</taxon>
        <taxon>Chara</taxon>
    </lineage>
</organism>
<evidence type="ECO:0000256" key="6">
    <source>
        <dbReference type="ARBA" id="ARBA00023136"/>
    </source>
</evidence>
<dbReference type="EMBL" id="BFEA01000099">
    <property type="protein sequence ID" value="GBG68354.1"/>
    <property type="molecule type" value="Genomic_DNA"/>
</dbReference>
<dbReference type="InterPro" id="IPR003368">
    <property type="entry name" value="POMP_repeat"/>
</dbReference>